<dbReference type="OrthoDB" id="200284at2"/>
<dbReference type="AlphaFoldDB" id="A0A5R8KHM4"/>
<evidence type="ECO:0008006" key="3">
    <source>
        <dbReference type="Google" id="ProtNLM"/>
    </source>
</evidence>
<dbReference type="RefSeq" id="WP_138085361.1">
    <property type="nucleotide sequence ID" value="NZ_VAUV01000004.1"/>
</dbReference>
<reference evidence="1 2" key="1">
    <citation type="submission" date="2019-05" db="EMBL/GenBank/DDBJ databases">
        <title>Verrucobacter flavum gen. nov., sp. nov. a new member of the family Verrucomicrobiaceae.</title>
        <authorList>
            <person name="Szuroczki S."/>
            <person name="Abbaszade G."/>
            <person name="Szabo A."/>
            <person name="Felfoldi T."/>
            <person name="Schumann P."/>
            <person name="Boka K."/>
            <person name="Keki Z."/>
            <person name="Toumi M."/>
            <person name="Toth E."/>
        </authorList>
    </citation>
    <scope>NUCLEOTIDE SEQUENCE [LARGE SCALE GENOMIC DNA]</scope>
    <source>
        <strain evidence="1 2">MG-N-17</strain>
    </source>
</reference>
<keyword evidence="2" id="KW-1185">Reference proteome</keyword>
<accession>A0A5R8KHM4</accession>
<comment type="caution">
    <text evidence="1">The sequence shown here is derived from an EMBL/GenBank/DDBJ whole genome shotgun (WGS) entry which is preliminary data.</text>
</comment>
<evidence type="ECO:0000313" key="2">
    <source>
        <dbReference type="Proteomes" id="UP000306196"/>
    </source>
</evidence>
<dbReference type="EMBL" id="VAUV01000004">
    <property type="protein sequence ID" value="TLD71767.1"/>
    <property type="molecule type" value="Genomic_DNA"/>
</dbReference>
<dbReference type="Proteomes" id="UP000306196">
    <property type="component" value="Unassembled WGS sequence"/>
</dbReference>
<evidence type="ECO:0000313" key="1">
    <source>
        <dbReference type="EMBL" id="TLD71767.1"/>
    </source>
</evidence>
<organism evidence="1 2">
    <name type="scientific">Phragmitibacter flavus</name>
    <dbReference type="NCBI Taxonomy" id="2576071"/>
    <lineage>
        <taxon>Bacteria</taxon>
        <taxon>Pseudomonadati</taxon>
        <taxon>Verrucomicrobiota</taxon>
        <taxon>Verrucomicrobiia</taxon>
        <taxon>Verrucomicrobiales</taxon>
        <taxon>Verrucomicrobiaceae</taxon>
        <taxon>Phragmitibacter</taxon>
    </lineage>
</organism>
<sequence length="72" mass="8011">MSTLTAILEPDPDGTLHLPLPEDMRSGKIKIVATLEIAELQSKPSPLGMWKGKLELLPGWNEPLEDLKDYTK</sequence>
<proteinExistence type="predicted"/>
<name>A0A5R8KHM4_9BACT</name>
<gene>
    <name evidence="1" type="ORF">FEM03_06415</name>
</gene>
<protein>
    <recommendedName>
        <fullName evidence="3">DUF2281 domain-containing protein</fullName>
    </recommendedName>
</protein>